<name>G3HER8_CRIGR</name>
<accession>G3HER8</accession>
<dbReference type="AlphaFoldDB" id="G3HER8"/>
<evidence type="ECO:0000313" key="2">
    <source>
        <dbReference type="Proteomes" id="UP000001075"/>
    </source>
</evidence>
<dbReference type="InParanoid" id="G3HER8"/>
<protein>
    <submittedName>
        <fullName evidence="1">Uncharacterized protein</fullName>
    </submittedName>
</protein>
<reference evidence="2" key="1">
    <citation type="journal article" date="2011" name="Nat. Biotechnol.">
        <title>The genomic sequence of the Chinese hamster ovary (CHO)-K1 cell line.</title>
        <authorList>
            <person name="Xu X."/>
            <person name="Nagarajan H."/>
            <person name="Lewis N.E."/>
            <person name="Pan S."/>
            <person name="Cai Z."/>
            <person name="Liu X."/>
            <person name="Chen W."/>
            <person name="Xie M."/>
            <person name="Wang W."/>
            <person name="Hammond S."/>
            <person name="Andersen M.R."/>
            <person name="Neff N."/>
            <person name="Passarelli B."/>
            <person name="Koh W."/>
            <person name="Fan H.C."/>
            <person name="Wang J."/>
            <person name="Gui Y."/>
            <person name="Lee K.H."/>
            <person name="Betenbaugh M.J."/>
            <person name="Quake S.R."/>
            <person name="Famili I."/>
            <person name="Palsson B.O."/>
            <person name="Wang J."/>
        </authorList>
    </citation>
    <scope>NUCLEOTIDE SEQUENCE [LARGE SCALE GENOMIC DNA]</scope>
    <source>
        <strain evidence="2">CHO K1 cell line</strain>
    </source>
</reference>
<proteinExistence type="predicted"/>
<dbReference type="EMBL" id="JH000319">
    <property type="protein sequence ID" value="EGV97616.1"/>
    <property type="molecule type" value="Genomic_DNA"/>
</dbReference>
<evidence type="ECO:0000313" key="1">
    <source>
        <dbReference type="EMBL" id="EGV97616.1"/>
    </source>
</evidence>
<sequence length="89" mass="10212">MFLGSGSVPCWYPSYQSGDQEFSDVQVSCFCGFHQLDPFAHHLFFSATGFQFSSVISCVCFYFHQLLDVGYRVAYKLVINLITRGRHLR</sequence>
<gene>
    <name evidence="1" type="ORF">I79_009062</name>
</gene>
<dbReference type="Proteomes" id="UP000001075">
    <property type="component" value="Unassembled WGS sequence"/>
</dbReference>
<organism evidence="1 2">
    <name type="scientific">Cricetulus griseus</name>
    <name type="common">Chinese hamster</name>
    <name type="synonym">Cricetulus barabensis griseus</name>
    <dbReference type="NCBI Taxonomy" id="10029"/>
    <lineage>
        <taxon>Eukaryota</taxon>
        <taxon>Metazoa</taxon>
        <taxon>Chordata</taxon>
        <taxon>Craniata</taxon>
        <taxon>Vertebrata</taxon>
        <taxon>Euteleostomi</taxon>
        <taxon>Mammalia</taxon>
        <taxon>Eutheria</taxon>
        <taxon>Euarchontoglires</taxon>
        <taxon>Glires</taxon>
        <taxon>Rodentia</taxon>
        <taxon>Myomorpha</taxon>
        <taxon>Muroidea</taxon>
        <taxon>Cricetidae</taxon>
        <taxon>Cricetinae</taxon>
        <taxon>Cricetulus</taxon>
    </lineage>
</organism>